<evidence type="ECO:0000313" key="6">
    <source>
        <dbReference type="EMBL" id="MBM6498075.1"/>
    </source>
</evidence>
<dbReference type="EMBL" id="JACSOD020000379">
    <property type="protein sequence ID" value="MBM6498075.1"/>
    <property type="molecule type" value="Genomic_DNA"/>
</dbReference>
<keyword evidence="1 2" id="KW-0732">Signal</keyword>
<evidence type="ECO:0000256" key="1">
    <source>
        <dbReference type="ARBA" id="ARBA00022729"/>
    </source>
</evidence>
<dbReference type="NCBIfam" id="TIGR04183">
    <property type="entry name" value="Por_Secre_tail"/>
    <property type="match status" value="1"/>
</dbReference>
<dbReference type="InterPro" id="IPR032267">
    <property type="entry name" value="DUF4832"/>
</dbReference>
<evidence type="ECO:0000313" key="7">
    <source>
        <dbReference type="Proteomes" id="UP000759529"/>
    </source>
</evidence>
<dbReference type="Pfam" id="PF18962">
    <property type="entry name" value="Por_Secre_tail"/>
    <property type="match status" value="1"/>
</dbReference>
<organism evidence="6 7">
    <name type="scientific">Flavobacterium macrobrachii</name>
    <dbReference type="NCBI Taxonomy" id="591204"/>
    <lineage>
        <taxon>Bacteria</taxon>
        <taxon>Pseudomonadati</taxon>
        <taxon>Bacteroidota</taxon>
        <taxon>Flavobacteriia</taxon>
        <taxon>Flavobacteriales</taxon>
        <taxon>Flavobacteriaceae</taxon>
        <taxon>Flavobacterium</taxon>
    </lineage>
</organism>
<comment type="caution">
    <text evidence="6">The sequence shown here is derived from an EMBL/GenBank/DDBJ whole genome shotgun (WGS) entry which is preliminary data.</text>
</comment>
<evidence type="ECO:0000259" key="4">
    <source>
        <dbReference type="Pfam" id="PF16173"/>
    </source>
</evidence>
<name>A0ABS2CT12_9FLAO</name>
<feature type="chain" id="PRO_5046266600" evidence="2">
    <location>
        <begin position="22"/>
        <end position="539"/>
    </location>
</feature>
<feature type="signal peptide" evidence="2">
    <location>
        <begin position="1"/>
        <end position="21"/>
    </location>
</feature>
<proteinExistence type="predicted"/>
<evidence type="ECO:0000256" key="2">
    <source>
        <dbReference type="SAM" id="SignalP"/>
    </source>
</evidence>
<gene>
    <name evidence="6" type="ORF">H9X54_002005</name>
</gene>
<dbReference type="InterPro" id="IPR032379">
    <property type="entry name" value="DUF4874"/>
</dbReference>
<reference evidence="6 7" key="1">
    <citation type="submission" date="2021-02" db="EMBL/GenBank/DDBJ databases">
        <authorList>
            <person name="Jung H.S."/>
            <person name="Chun B.H."/>
            <person name="Jeon C.O."/>
        </authorList>
    </citation>
    <scope>NUCLEOTIDE SEQUENCE [LARGE SCALE GENOMIC DNA]</scope>
    <source>
        <strain evidence="6 7">LMG 25203</strain>
    </source>
</reference>
<keyword evidence="7" id="KW-1185">Reference proteome</keyword>
<evidence type="ECO:0000259" key="3">
    <source>
        <dbReference type="Pfam" id="PF16116"/>
    </source>
</evidence>
<accession>A0ABS2CT12</accession>
<dbReference type="Pfam" id="PF16173">
    <property type="entry name" value="DUF4874"/>
    <property type="match status" value="1"/>
</dbReference>
<sequence>MKKVITLLVLFFALISNSQNTAVTYTASTENFPNPERGFYHHKETKASNFSTLTQSTMTNYRTNEKITLILRLYYLDTFLTSPISESFLNNMRIDFDRMRNAGIKCIIRFAYSNQTTLGQRDASKAQILQHISQLSPVLSSNSDVIATIQAGFIGTWGEWYYTDHFGMNPTAADYANRKDIVEALLAAIPSNIKVQIRTPKLKQKLYNTTTALTQTQFLSNSSLARVGHHNDCFLSDASDVGTYTNIATEYPYLTQETKFVPMGGESCDFDPNRSNCDVGTSEMALFHWSYMNIDYYPEVIGEFAESNCLNEIKKNLGYRYQLVSGAYSNSASIGSTLSVSIKLKNTGFASVYNKRIAYIVLRNTSTNAVYSIPLSSNPQLWLGTNVIDISEQLNLPANIVPGNYEMLLNLPDFHSNLSSRPEYSIRLANNNLWEPTTGYNKLNHTLNVTSTLSIADNTRINPTIYPVPANEELIVEMENISEFKVTLFNTLGQNFGVQSRELSSDKISLNTQGLSEGIYLLRFENETSVETRRIIVKH</sequence>
<dbReference type="Proteomes" id="UP000759529">
    <property type="component" value="Unassembled WGS sequence"/>
</dbReference>
<feature type="domain" description="DUF4874" evidence="4">
    <location>
        <begin position="34"/>
        <end position="201"/>
    </location>
</feature>
<dbReference type="InterPro" id="IPR026444">
    <property type="entry name" value="Secre_tail"/>
</dbReference>
<dbReference type="Pfam" id="PF16116">
    <property type="entry name" value="DUF4832"/>
    <property type="match status" value="1"/>
</dbReference>
<feature type="domain" description="Secretion system C-terminal sorting" evidence="5">
    <location>
        <begin position="465"/>
        <end position="537"/>
    </location>
</feature>
<evidence type="ECO:0000259" key="5">
    <source>
        <dbReference type="Pfam" id="PF18962"/>
    </source>
</evidence>
<dbReference type="RefSeq" id="WP_187658673.1">
    <property type="nucleotide sequence ID" value="NZ_JACSOD020000379.1"/>
</dbReference>
<feature type="domain" description="DUF4832" evidence="3">
    <location>
        <begin position="226"/>
        <end position="430"/>
    </location>
</feature>
<protein>
    <submittedName>
        <fullName evidence="6">DUF4832 domain-containing protein</fullName>
    </submittedName>
</protein>